<evidence type="ECO:0000256" key="4">
    <source>
        <dbReference type="ARBA" id="ARBA00023136"/>
    </source>
</evidence>
<evidence type="ECO:0000256" key="2">
    <source>
        <dbReference type="ARBA" id="ARBA00022692"/>
    </source>
</evidence>
<feature type="transmembrane region" description="Helical" evidence="5">
    <location>
        <begin position="284"/>
        <end position="305"/>
    </location>
</feature>
<dbReference type="InterPro" id="IPR020846">
    <property type="entry name" value="MFS_dom"/>
</dbReference>
<keyword evidence="4 5" id="KW-0472">Membrane</keyword>
<dbReference type="InterPro" id="IPR036259">
    <property type="entry name" value="MFS_trans_sf"/>
</dbReference>
<feature type="transmembrane region" description="Helical" evidence="5">
    <location>
        <begin position="376"/>
        <end position="395"/>
    </location>
</feature>
<name>A0A1Q8ZU62_9HYPH</name>
<feature type="transmembrane region" description="Helical" evidence="5">
    <location>
        <begin position="257"/>
        <end position="277"/>
    </location>
</feature>
<feature type="transmembrane region" description="Helical" evidence="5">
    <location>
        <begin position="143"/>
        <end position="165"/>
    </location>
</feature>
<dbReference type="STRING" id="1867956.BJF95_10500"/>
<comment type="subcellular location">
    <subcellularLocation>
        <location evidence="1">Membrane</location>
        <topology evidence="1">Multi-pass membrane protein</topology>
    </subcellularLocation>
</comment>
<dbReference type="GO" id="GO:0005886">
    <property type="term" value="C:plasma membrane"/>
    <property type="evidence" value="ECO:0007669"/>
    <property type="project" value="TreeGrafter"/>
</dbReference>
<dbReference type="OrthoDB" id="9784658at2"/>
<dbReference type="PANTHER" id="PTHR23508:SF10">
    <property type="entry name" value="CARBOXYLIC ACID TRANSPORTER PROTEIN HOMOLOG"/>
    <property type="match status" value="1"/>
</dbReference>
<dbReference type="InterPro" id="IPR005829">
    <property type="entry name" value="Sugar_transporter_CS"/>
</dbReference>
<dbReference type="EMBL" id="MKIM01000024">
    <property type="protein sequence ID" value="OLP45593.1"/>
    <property type="molecule type" value="Genomic_DNA"/>
</dbReference>
<feature type="transmembrane region" description="Helical" evidence="5">
    <location>
        <begin position="171"/>
        <end position="191"/>
    </location>
</feature>
<dbReference type="InterPro" id="IPR011701">
    <property type="entry name" value="MFS"/>
</dbReference>
<reference evidence="7 8" key="1">
    <citation type="submission" date="2016-09" db="EMBL/GenBank/DDBJ databases">
        <title>Rhizobium oryziradicis sp. nov., isolated from the root of rice.</title>
        <authorList>
            <person name="Zhao J."/>
            <person name="Zhang X."/>
        </authorList>
    </citation>
    <scope>NUCLEOTIDE SEQUENCE [LARGE SCALE GENOMIC DNA]</scope>
    <source>
        <strain evidence="7 8">N19</strain>
    </source>
</reference>
<dbReference type="Gene3D" id="1.20.1250.20">
    <property type="entry name" value="MFS general substrate transporter like domains"/>
    <property type="match status" value="2"/>
</dbReference>
<feature type="domain" description="Major facilitator superfamily (MFS) profile" evidence="6">
    <location>
        <begin position="18"/>
        <end position="399"/>
    </location>
</feature>
<dbReference type="PROSITE" id="PS00217">
    <property type="entry name" value="SUGAR_TRANSPORT_2"/>
    <property type="match status" value="1"/>
</dbReference>
<sequence length="416" mass="42510">MTGGIMSATTSQTGSARIFFLIFLAAIIEGFDLQAAGVAAPKLAPVFGLTPAQMGLFFSSATFGLIFGAIAGGVVSDRFGRRFGLCASLLVFGIFSLATAGVSTVEQLIAMRFLTGVGLGGALPNLVSIAAEATSQERRGRAVSLMYAGVPLGGAVASIVAMAGLHDDWRTLFIAGGIMPMLLVLPLLLLLPPLRVEKKQSAKSEGTWRQLFSQGTVLSTLLLWTGFFFGIMVLYLLLNWLPTLLVTRGLNREQAGLIQLIFNIAGAAGSLLGGLFLDSRRKVLNGTICFALLVGSLILLGIAPANVAMNAIAGAMVGVSVMGAQALLYGIAPQCYGAAVRGTGVGIAVAVGRIGSVLGPLLAGGLVASGRSPTEVLMAIVPVALVGGIATVVLLSRLRGLPTATSVNGAAALAKN</sequence>
<evidence type="ECO:0000256" key="1">
    <source>
        <dbReference type="ARBA" id="ARBA00004141"/>
    </source>
</evidence>
<comment type="caution">
    <text evidence="7">The sequence shown here is derived from an EMBL/GenBank/DDBJ whole genome shotgun (WGS) entry which is preliminary data.</text>
</comment>
<dbReference type="PANTHER" id="PTHR23508">
    <property type="entry name" value="CARBOXYLIC ACID TRANSPORTER PROTEIN HOMOLOG"/>
    <property type="match status" value="1"/>
</dbReference>
<proteinExistence type="predicted"/>
<feature type="transmembrane region" description="Helical" evidence="5">
    <location>
        <begin position="109"/>
        <end position="131"/>
    </location>
</feature>
<keyword evidence="2 5" id="KW-0812">Transmembrane</keyword>
<keyword evidence="3 5" id="KW-1133">Transmembrane helix</keyword>
<dbReference type="GO" id="GO:0046943">
    <property type="term" value="F:carboxylic acid transmembrane transporter activity"/>
    <property type="evidence" value="ECO:0007669"/>
    <property type="project" value="TreeGrafter"/>
</dbReference>
<protein>
    <submittedName>
        <fullName evidence="7">3-(3-hydroxy-phenyl)propionate transporter MhpT</fullName>
    </submittedName>
</protein>
<evidence type="ECO:0000256" key="3">
    <source>
        <dbReference type="ARBA" id="ARBA00022989"/>
    </source>
</evidence>
<feature type="transmembrane region" description="Helical" evidence="5">
    <location>
        <begin position="311"/>
        <end position="332"/>
    </location>
</feature>
<keyword evidence="8" id="KW-1185">Reference proteome</keyword>
<evidence type="ECO:0000256" key="5">
    <source>
        <dbReference type="SAM" id="Phobius"/>
    </source>
</evidence>
<dbReference type="Pfam" id="PF07690">
    <property type="entry name" value="MFS_1"/>
    <property type="match status" value="1"/>
</dbReference>
<dbReference type="Proteomes" id="UP000186894">
    <property type="component" value="Unassembled WGS sequence"/>
</dbReference>
<evidence type="ECO:0000259" key="6">
    <source>
        <dbReference type="PROSITE" id="PS50850"/>
    </source>
</evidence>
<dbReference type="SUPFAM" id="SSF103473">
    <property type="entry name" value="MFS general substrate transporter"/>
    <property type="match status" value="1"/>
</dbReference>
<organism evidence="7 8">
    <name type="scientific">Rhizobium oryziradicis</name>
    <dbReference type="NCBI Taxonomy" id="1867956"/>
    <lineage>
        <taxon>Bacteria</taxon>
        <taxon>Pseudomonadati</taxon>
        <taxon>Pseudomonadota</taxon>
        <taxon>Alphaproteobacteria</taxon>
        <taxon>Hyphomicrobiales</taxon>
        <taxon>Rhizobiaceae</taxon>
        <taxon>Rhizobium/Agrobacterium group</taxon>
        <taxon>Rhizobium</taxon>
    </lineage>
</organism>
<feature type="transmembrane region" description="Helical" evidence="5">
    <location>
        <begin position="344"/>
        <end position="370"/>
    </location>
</feature>
<feature type="transmembrane region" description="Helical" evidence="5">
    <location>
        <begin position="211"/>
        <end position="237"/>
    </location>
</feature>
<dbReference type="AlphaFoldDB" id="A0A1Q8ZU62"/>
<dbReference type="PROSITE" id="PS00216">
    <property type="entry name" value="SUGAR_TRANSPORT_1"/>
    <property type="match status" value="1"/>
</dbReference>
<feature type="transmembrane region" description="Helical" evidence="5">
    <location>
        <begin position="55"/>
        <end position="76"/>
    </location>
</feature>
<feature type="transmembrane region" description="Helical" evidence="5">
    <location>
        <begin position="83"/>
        <end position="103"/>
    </location>
</feature>
<accession>A0A1Q8ZU62</accession>
<dbReference type="PROSITE" id="PS50850">
    <property type="entry name" value="MFS"/>
    <property type="match status" value="1"/>
</dbReference>
<evidence type="ECO:0000313" key="8">
    <source>
        <dbReference type="Proteomes" id="UP000186894"/>
    </source>
</evidence>
<gene>
    <name evidence="7" type="ORF">BJF95_10500</name>
</gene>
<dbReference type="NCBIfam" id="NF008586">
    <property type="entry name" value="PRK11551.1"/>
    <property type="match status" value="1"/>
</dbReference>
<evidence type="ECO:0000313" key="7">
    <source>
        <dbReference type="EMBL" id="OLP45593.1"/>
    </source>
</evidence>